<dbReference type="InterPro" id="IPR038765">
    <property type="entry name" value="Papain-like_cys_pep_sf"/>
</dbReference>
<dbReference type="SUPFAM" id="SSF54001">
    <property type="entry name" value="Cysteine proteinases"/>
    <property type="match status" value="1"/>
</dbReference>
<keyword evidence="5 12" id="KW-0645">Protease</keyword>
<reference evidence="14 15" key="1">
    <citation type="journal article" date="2019" name="Sci. Data">
        <title>Hybrid genome assembly and annotation of Danionella translucida.</title>
        <authorList>
            <person name="Kadobianskyi M."/>
            <person name="Schulze L."/>
            <person name="Schuelke M."/>
            <person name="Judkewitz B."/>
        </authorList>
    </citation>
    <scope>NUCLEOTIDE SEQUENCE [LARGE SCALE GENOMIC DNA]</scope>
    <source>
        <strain evidence="14 15">Bolton</strain>
    </source>
</reference>
<evidence type="ECO:0000256" key="8">
    <source>
        <dbReference type="ARBA" id="ARBA00022927"/>
    </source>
</evidence>
<evidence type="ECO:0000313" key="15">
    <source>
        <dbReference type="Proteomes" id="UP000316079"/>
    </source>
</evidence>
<comment type="similarity">
    <text evidence="2 12">Belongs to the peptidase C54 family.</text>
</comment>
<dbReference type="InterPro" id="IPR046792">
    <property type="entry name" value="Peptidase_C54_cat"/>
</dbReference>
<sequence length="449" mass="50425">MAMSDDISREMDLASFEVVDTMTPGLWEDEPDARRSKVKLKDRLMSAWNSVRYRGWPRKGTPRLSKRRPVCLLGRFYQLDCSGERESFRRAFSSLLWMTYRRNFPPLEVLGPRSDAGWGCMLRSAQMLLAETLLRHMMPSGTAALRSMLRLISCQLRPGLSVAPAGWTWPAAHRQTRDDLAVAGRPLWRSGKPRRFSLGDALDGVNPEERTHRRIVGWFGDLPSAPFSLHRLVELGRESGRRAGDWYGPGIAAHLLQKAVSASAVCDLQVCASVYTADVLELCGAGDGALRWRSLLLLVPVRLGTDALNAAYIPCVQRLLELRCCVGIIGGKPKHSLYFVGFQKDQLIYLDPHFCQNTVDIKQHNFPLETFHCQNVRKMAFRRMDPSCTLGFYARSRADFLSLCSDVSQALSSSEGKYPVFTFVEGHKPKESDGCTSEQSSSTDEFVLL</sequence>
<dbReference type="PANTHER" id="PTHR22624:SF36">
    <property type="entry name" value="CYSTEINE PROTEASE ATG4D"/>
    <property type="match status" value="1"/>
</dbReference>
<dbReference type="GO" id="GO:0000045">
    <property type="term" value="P:autophagosome assembly"/>
    <property type="evidence" value="ECO:0007669"/>
    <property type="project" value="TreeGrafter"/>
</dbReference>
<dbReference type="GO" id="GO:0015031">
    <property type="term" value="P:protein transport"/>
    <property type="evidence" value="ECO:0007669"/>
    <property type="project" value="UniProtKB-KW"/>
</dbReference>
<evidence type="ECO:0000256" key="11">
    <source>
        <dbReference type="ARBA" id="ARBA00029362"/>
    </source>
</evidence>
<evidence type="ECO:0000256" key="12">
    <source>
        <dbReference type="RuleBase" id="RU363115"/>
    </source>
</evidence>
<keyword evidence="3" id="KW-0813">Transport</keyword>
<feature type="domain" description="Peptidase C54 catalytic" evidence="13">
    <location>
        <begin position="86"/>
        <end position="405"/>
    </location>
</feature>
<dbReference type="PANTHER" id="PTHR22624">
    <property type="entry name" value="CYSTEINE PROTEASE ATG4"/>
    <property type="match status" value="1"/>
</dbReference>
<dbReference type="GO" id="GO:0004197">
    <property type="term" value="F:cysteine-type endopeptidase activity"/>
    <property type="evidence" value="ECO:0007669"/>
    <property type="project" value="TreeGrafter"/>
</dbReference>
<keyword evidence="7" id="KW-0788">Thiol protease</keyword>
<evidence type="ECO:0000256" key="1">
    <source>
        <dbReference type="ARBA" id="ARBA00004496"/>
    </source>
</evidence>
<dbReference type="GO" id="GO:0035973">
    <property type="term" value="P:aggrephagy"/>
    <property type="evidence" value="ECO:0007669"/>
    <property type="project" value="TreeGrafter"/>
</dbReference>
<keyword evidence="6 12" id="KW-0378">Hydrolase</keyword>
<evidence type="ECO:0000256" key="4">
    <source>
        <dbReference type="ARBA" id="ARBA00022490"/>
    </source>
</evidence>
<gene>
    <name evidence="14" type="ORF">DNTS_022109</name>
</gene>
<evidence type="ECO:0000256" key="9">
    <source>
        <dbReference type="ARBA" id="ARBA00023006"/>
    </source>
</evidence>
<dbReference type="GO" id="GO:0000423">
    <property type="term" value="P:mitophagy"/>
    <property type="evidence" value="ECO:0007669"/>
    <property type="project" value="TreeGrafter"/>
</dbReference>
<dbReference type="GO" id="GO:0034727">
    <property type="term" value="P:piecemeal microautophagy of the nucleus"/>
    <property type="evidence" value="ECO:0007669"/>
    <property type="project" value="TreeGrafter"/>
</dbReference>
<evidence type="ECO:0000256" key="7">
    <source>
        <dbReference type="ARBA" id="ARBA00022807"/>
    </source>
</evidence>
<evidence type="ECO:0000256" key="5">
    <source>
        <dbReference type="ARBA" id="ARBA00022670"/>
    </source>
</evidence>
<organism evidence="14 15">
    <name type="scientific">Danionella cerebrum</name>
    <dbReference type="NCBI Taxonomy" id="2873325"/>
    <lineage>
        <taxon>Eukaryota</taxon>
        <taxon>Metazoa</taxon>
        <taxon>Chordata</taxon>
        <taxon>Craniata</taxon>
        <taxon>Vertebrata</taxon>
        <taxon>Euteleostomi</taxon>
        <taxon>Actinopterygii</taxon>
        <taxon>Neopterygii</taxon>
        <taxon>Teleostei</taxon>
        <taxon>Ostariophysi</taxon>
        <taxon>Cypriniformes</taxon>
        <taxon>Danionidae</taxon>
        <taxon>Danioninae</taxon>
        <taxon>Danionella</taxon>
    </lineage>
</organism>
<dbReference type="AlphaFoldDB" id="A0A553R0K5"/>
<dbReference type="GO" id="GO:0005737">
    <property type="term" value="C:cytoplasm"/>
    <property type="evidence" value="ECO:0007669"/>
    <property type="project" value="UniProtKB-SubCell"/>
</dbReference>
<dbReference type="GO" id="GO:0016485">
    <property type="term" value="P:protein processing"/>
    <property type="evidence" value="ECO:0007669"/>
    <property type="project" value="TreeGrafter"/>
</dbReference>
<keyword evidence="4 12" id="KW-0963">Cytoplasm</keyword>
<dbReference type="OrthoDB" id="2960936at2759"/>
<dbReference type="Pfam" id="PF03416">
    <property type="entry name" value="Peptidase_C54"/>
    <property type="match status" value="1"/>
</dbReference>
<keyword evidence="9 12" id="KW-0072">Autophagy</keyword>
<dbReference type="EC" id="3.4.22.-" evidence="12"/>
<comment type="catalytic activity">
    <reaction evidence="11">
        <text>[protein]-C-terminal L-amino acid-glycyl-phosphatidylethanolamide + H2O = [protein]-C-terminal L-amino acid-glycine + a 1,2-diacyl-sn-glycero-3-phosphoethanolamine</text>
        <dbReference type="Rhea" id="RHEA:67548"/>
        <dbReference type="Rhea" id="RHEA-COMP:17323"/>
        <dbReference type="Rhea" id="RHEA-COMP:17324"/>
        <dbReference type="ChEBI" id="CHEBI:15377"/>
        <dbReference type="ChEBI" id="CHEBI:64612"/>
        <dbReference type="ChEBI" id="CHEBI:172940"/>
        <dbReference type="ChEBI" id="CHEBI:172941"/>
    </reaction>
    <physiologicalReaction direction="left-to-right" evidence="11">
        <dbReference type="Rhea" id="RHEA:67549"/>
    </physiologicalReaction>
</comment>
<keyword evidence="15" id="KW-1185">Reference proteome</keyword>
<name>A0A553R0K5_9TELE</name>
<evidence type="ECO:0000256" key="10">
    <source>
        <dbReference type="ARBA" id="ARBA00029289"/>
    </source>
</evidence>
<evidence type="ECO:0000313" key="14">
    <source>
        <dbReference type="EMBL" id="TRY95698.1"/>
    </source>
</evidence>
<dbReference type="InterPro" id="IPR005078">
    <property type="entry name" value="Peptidase_C54"/>
</dbReference>
<proteinExistence type="inferred from homology"/>
<comment type="catalytic activity">
    <reaction evidence="10">
        <text>[protein]-C-terminal L-amino acid-glycyl-phosphatidylserine + H2O = [protein]-C-terminal L-amino acid-glycine + a 1,2-diacyl-sn-glycero-3-phospho-L-serine</text>
        <dbReference type="Rhea" id="RHEA:67576"/>
        <dbReference type="Rhea" id="RHEA-COMP:17324"/>
        <dbReference type="Rhea" id="RHEA-COMP:17326"/>
        <dbReference type="ChEBI" id="CHEBI:15377"/>
        <dbReference type="ChEBI" id="CHEBI:57262"/>
        <dbReference type="ChEBI" id="CHEBI:172940"/>
        <dbReference type="ChEBI" id="CHEBI:172942"/>
    </reaction>
    <physiologicalReaction direction="left-to-right" evidence="10">
        <dbReference type="Rhea" id="RHEA:67577"/>
    </physiologicalReaction>
</comment>
<keyword evidence="8 12" id="KW-0653">Protein transport</keyword>
<evidence type="ECO:0000256" key="6">
    <source>
        <dbReference type="ARBA" id="ARBA00022801"/>
    </source>
</evidence>
<comment type="caution">
    <text evidence="14">The sequence shown here is derived from an EMBL/GenBank/DDBJ whole genome shotgun (WGS) entry which is preliminary data.</text>
</comment>
<evidence type="ECO:0000259" key="13">
    <source>
        <dbReference type="Pfam" id="PF03416"/>
    </source>
</evidence>
<accession>A0A553R0K5</accession>
<dbReference type="GO" id="GO:0019786">
    <property type="term" value="F:protein-phosphatidylethanolamide deconjugating activity"/>
    <property type="evidence" value="ECO:0007669"/>
    <property type="project" value="InterPro"/>
</dbReference>
<dbReference type="EMBL" id="SRMA01025351">
    <property type="protein sequence ID" value="TRY95698.1"/>
    <property type="molecule type" value="Genomic_DNA"/>
</dbReference>
<evidence type="ECO:0000256" key="3">
    <source>
        <dbReference type="ARBA" id="ARBA00022448"/>
    </source>
</evidence>
<comment type="function">
    <text evidence="12">Cysteine protease that plays a key role in autophagy by mediating both proteolytic activation and delipidation of ATG8 family proteins.</text>
</comment>
<protein>
    <recommendedName>
        <fullName evidence="12">Cysteine protease</fullName>
        <ecNumber evidence="12">3.4.22.-</ecNumber>
    </recommendedName>
</protein>
<evidence type="ECO:0000256" key="2">
    <source>
        <dbReference type="ARBA" id="ARBA00010958"/>
    </source>
</evidence>
<dbReference type="STRING" id="623744.A0A553R0K5"/>
<dbReference type="Proteomes" id="UP000316079">
    <property type="component" value="Unassembled WGS sequence"/>
</dbReference>
<comment type="subcellular location">
    <subcellularLocation>
        <location evidence="1 12">Cytoplasm</location>
    </subcellularLocation>
</comment>